<comment type="caution">
    <text evidence="3">The sequence shown here is derived from an EMBL/GenBank/DDBJ whole genome shotgun (WGS) entry which is preliminary data.</text>
</comment>
<evidence type="ECO:0000313" key="4">
    <source>
        <dbReference type="Proteomes" id="UP000829685"/>
    </source>
</evidence>
<evidence type="ECO:0000313" key="3">
    <source>
        <dbReference type="EMBL" id="KAI1840551.1"/>
    </source>
</evidence>
<organism evidence="3 4">
    <name type="scientific">Neoarthrinium moseri</name>
    <dbReference type="NCBI Taxonomy" id="1658444"/>
    <lineage>
        <taxon>Eukaryota</taxon>
        <taxon>Fungi</taxon>
        <taxon>Dikarya</taxon>
        <taxon>Ascomycota</taxon>
        <taxon>Pezizomycotina</taxon>
        <taxon>Sordariomycetes</taxon>
        <taxon>Xylariomycetidae</taxon>
        <taxon>Amphisphaeriales</taxon>
        <taxon>Apiosporaceae</taxon>
        <taxon>Neoarthrinium</taxon>
    </lineage>
</organism>
<name>A0A9P9W770_9PEZI</name>
<dbReference type="Proteomes" id="UP000829685">
    <property type="component" value="Unassembled WGS sequence"/>
</dbReference>
<keyword evidence="2" id="KW-0812">Transmembrane</keyword>
<evidence type="ECO:0000256" key="1">
    <source>
        <dbReference type="SAM" id="MobiDB-lite"/>
    </source>
</evidence>
<feature type="transmembrane region" description="Helical" evidence="2">
    <location>
        <begin position="6"/>
        <end position="27"/>
    </location>
</feature>
<feature type="region of interest" description="Disordered" evidence="1">
    <location>
        <begin position="38"/>
        <end position="60"/>
    </location>
</feature>
<feature type="compositionally biased region" description="Basic and acidic residues" evidence="1">
    <location>
        <begin position="47"/>
        <end position="60"/>
    </location>
</feature>
<proteinExistence type="predicted"/>
<reference evidence="3" key="1">
    <citation type="submission" date="2021-03" db="EMBL/GenBank/DDBJ databases">
        <title>Revisited historic fungal species revealed as producer of novel bioactive compounds through whole genome sequencing and comparative genomics.</title>
        <authorList>
            <person name="Vignolle G.A."/>
            <person name="Hochenegger N."/>
            <person name="Mach R.L."/>
            <person name="Mach-Aigner A.R."/>
            <person name="Javad Rahimi M."/>
            <person name="Salim K.A."/>
            <person name="Chan C.M."/>
            <person name="Lim L.B.L."/>
            <person name="Cai F."/>
            <person name="Druzhinina I.S."/>
            <person name="U'Ren J.M."/>
            <person name="Derntl C."/>
        </authorList>
    </citation>
    <scope>NUCLEOTIDE SEQUENCE</scope>
    <source>
        <strain evidence="3">TUCIM 5799</strain>
    </source>
</reference>
<protein>
    <submittedName>
        <fullName evidence="3">Uncharacterized protein</fullName>
    </submittedName>
</protein>
<dbReference type="AlphaFoldDB" id="A0A9P9W770"/>
<feature type="non-terminal residue" evidence="3">
    <location>
        <position position="60"/>
    </location>
</feature>
<keyword evidence="4" id="KW-1185">Reference proteome</keyword>
<keyword evidence="2" id="KW-1133">Transmembrane helix</keyword>
<sequence length="60" mass="6888">MDGTSVFRAATILVRFSLYFCLFHRYIWASDHVRLGSDNGDSDHDEDASHESRSDRVDPL</sequence>
<evidence type="ECO:0000256" key="2">
    <source>
        <dbReference type="SAM" id="Phobius"/>
    </source>
</evidence>
<accession>A0A9P9W770</accession>
<gene>
    <name evidence="3" type="ORF">JX265_014152</name>
</gene>
<keyword evidence="2" id="KW-0472">Membrane</keyword>
<dbReference type="EMBL" id="JAFIMR010000561">
    <property type="protein sequence ID" value="KAI1840551.1"/>
    <property type="molecule type" value="Genomic_DNA"/>
</dbReference>